<dbReference type="Proteomes" id="UP000494115">
    <property type="component" value="Unassembled WGS sequence"/>
</dbReference>
<dbReference type="EMBL" id="CADIKM010000057">
    <property type="protein sequence ID" value="CAB3803628.1"/>
    <property type="molecule type" value="Genomic_DNA"/>
</dbReference>
<dbReference type="Gene3D" id="3.40.710.10">
    <property type="entry name" value="DD-peptidase/beta-lactamase superfamily"/>
    <property type="match status" value="1"/>
</dbReference>
<protein>
    <recommendedName>
        <fullName evidence="2">Beta-lactamase-related domain-containing protein</fullName>
    </recommendedName>
</protein>
<evidence type="ECO:0000259" key="2">
    <source>
        <dbReference type="Pfam" id="PF00144"/>
    </source>
</evidence>
<dbReference type="Pfam" id="PF00144">
    <property type="entry name" value="Beta-lactamase"/>
    <property type="match status" value="1"/>
</dbReference>
<sequence length="180" mass="19827">MNAGRQPALAVPQRESAHAAAGQQVRQGQSVQSGHPYPERAPLKVPDNIHDEDQLLAYSESCRAAYRAGTYLTYSNPDIGTLRAITAQSMGRSFTALMKERLFPSARRIRMSTYIPRRARTATLTGHCEPEIQEVGNVPKSILCVPSQGGHALKAVKAGKRWLHLGHLELLHKRCGHTLD</sequence>
<accession>A0A6S7BKH0</accession>
<keyword evidence="4" id="KW-1185">Reference proteome</keyword>
<feature type="compositionally biased region" description="Low complexity" evidence="1">
    <location>
        <begin position="18"/>
        <end position="35"/>
    </location>
</feature>
<evidence type="ECO:0000313" key="3">
    <source>
        <dbReference type="EMBL" id="CAB3803628.1"/>
    </source>
</evidence>
<dbReference type="AlphaFoldDB" id="A0A6S7BKH0"/>
<feature type="region of interest" description="Disordered" evidence="1">
    <location>
        <begin position="1"/>
        <end position="45"/>
    </location>
</feature>
<reference evidence="3 4" key="1">
    <citation type="submission" date="2020-04" db="EMBL/GenBank/DDBJ databases">
        <authorList>
            <person name="De Canck E."/>
        </authorList>
    </citation>
    <scope>NUCLEOTIDE SEQUENCE [LARGE SCALE GENOMIC DNA]</scope>
    <source>
        <strain evidence="3 4">LMG 28138</strain>
    </source>
</reference>
<dbReference type="SUPFAM" id="SSF56601">
    <property type="entry name" value="beta-lactamase/transpeptidase-like"/>
    <property type="match status" value="1"/>
</dbReference>
<organism evidence="3 4">
    <name type="scientific">Pararobbsia alpina</name>
    <dbReference type="NCBI Taxonomy" id="621374"/>
    <lineage>
        <taxon>Bacteria</taxon>
        <taxon>Pseudomonadati</taxon>
        <taxon>Pseudomonadota</taxon>
        <taxon>Betaproteobacteria</taxon>
        <taxon>Burkholderiales</taxon>
        <taxon>Burkholderiaceae</taxon>
        <taxon>Pararobbsia</taxon>
    </lineage>
</organism>
<feature type="domain" description="Beta-lactamase-related" evidence="2">
    <location>
        <begin position="32"/>
        <end position="127"/>
    </location>
</feature>
<evidence type="ECO:0000313" key="4">
    <source>
        <dbReference type="Proteomes" id="UP000494115"/>
    </source>
</evidence>
<dbReference type="InterPro" id="IPR001466">
    <property type="entry name" value="Beta-lactam-related"/>
</dbReference>
<gene>
    <name evidence="3" type="ORF">LMG28138_05384</name>
</gene>
<name>A0A6S7BKH0_9BURK</name>
<dbReference type="InterPro" id="IPR012338">
    <property type="entry name" value="Beta-lactam/transpept-like"/>
</dbReference>
<proteinExistence type="predicted"/>
<evidence type="ECO:0000256" key="1">
    <source>
        <dbReference type="SAM" id="MobiDB-lite"/>
    </source>
</evidence>